<evidence type="ECO:0000256" key="3">
    <source>
        <dbReference type="ARBA" id="ARBA00022801"/>
    </source>
</evidence>
<sequence length="441" mass="46010">MPWRNLQHIAARTLNQPLLMEPAYARVFFSALSERLGAERLIDGMTGQAFASEEMKALALDWSEEGGRRYKSYRIENGVAVLPVTGTLVHKLGYLMPVSGMTGYDGIINRLQAAVADPDVKGILLDIDSPGGEVAGAFDTSDIIARLRDVKPIWSLANDMACSAGYLLASACSNRLITQTGVVGSVGVVVAHRSVEKMLETVGVDITLIYSGAHKVDGNPYEKLPEDVRAEIQAKIDDNRLLFAGKVAEYTGLKPKAVMATEAATYEGADAVKIGFANQIVNYADAVSVMADAMKNKGVFMAGNTTTAASSALPAGADAATLPATADAATLPTVTATALTTAAAAPDELTRAMSILDCDEAKGREPLAKALARMPGMSLESAKAALLASPQSAQVRTDTALDQLMNEESPNAVDAGGAQTTGAATKTSGLLKAAKAMTGAE</sequence>
<dbReference type="RefSeq" id="WP_301697452.1">
    <property type="nucleotide sequence ID" value="NZ_JAUJYW010000002.1"/>
</dbReference>
<dbReference type="InterPro" id="IPR002142">
    <property type="entry name" value="Peptidase_S49"/>
</dbReference>
<evidence type="ECO:0000256" key="2">
    <source>
        <dbReference type="ARBA" id="ARBA00022670"/>
    </source>
</evidence>
<comment type="similarity">
    <text evidence="1">Belongs to the peptidase S49 family.</text>
</comment>
<evidence type="ECO:0000256" key="1">
    <source>
        <dbReference type="ARBA" id="ARBA00008683"/>
    </source>
</evidence>
<keyword evidence="7" id="KW-1185">Reference proteome</keyword>
<dbReference type="SUPFAM" id="SSF52096">
    <property type="entry name" value="ClpP/crotonase"/>
    <property type="match status" value="1"/>
</dbReference>
<evidence type="ECO:0000256" key="4">
    <source>
        <dbReference type="ARBA" id="ARBA00022825"/>
    </source>
</evidence>
<dbReference type="Proteomes" id="UP001174867">
    <property type="component" value="Unassembled WGS sequence"/>
</dbReference>
<dbReference type="PANTHER" id="PTHR33209">
    <property type="entry name" value="PROTEASE 4"/>
    <property type="match status" value="1"/>
</dbReference>
<keyword evidence="4" id="KW-0720">Serine protease</keyword>
<dbReference type="PANTHER" id="PTHR33209:SF1">
    <property type="entry name" value="PEPTIDASE S49 DOMAIN-CONTAINING PROTEIN"/>
    <property type="match status" value="1"/>
</dbReference>
<keyword evidence="2" id="KW-0645">Protease</keyword>
<dbReference type="Pfam" id="PF01343">
    <property type="entry name" value="Peptidase_S49"/>
    <property type="match status" value="1"/>
</dbReference>
<reference evidence="6 7" key="1">
    <citation type="submission" date="2023-07" db="EMBL/GenBank/DDBJ databases">
        <title>Citrobacter selenititolerans sp. nov., isolated from seleniferous soil.</title>
        <authorList>
            <person name="Zhang S."/>
            <person name="Li K."/>
            <person name="Peng J."/>
            <person name="Wang H."/>
            <person name="Sun J."/>
            <person name="Guo Y."/>
        </authorList>
    </citation>
    <scope>NUCLEOTIDE SEQUENCE [LARGE SCALE GENOMIC DNA]</scope>
    <source>
        <strain evidence="6 7">S2-9</strain>
    </source>
</reference>
<evidence type="ECO:0000313" key="7">
    <source>
        <dbReference type="Proteomes" id="UP001174867"/>
    </source>
</evidence>
<evidence type="ECO:0000313" key="6">
    <source>
        <dbReference type="EMBL" id="MDN8599023.1"/>
    </source>
</evidence>
<proteinExistence type="inferred from homology"/>
<dbReference type="EMBL" id="JAUJYW010000002">
    <property type="protein sequence ID" value="MDN8599023.1"/>
    <property type="molecule type" value="Genomic_DNA"/>
</dbReference>
<organism evidence="6 7">
    <name type="scientific">Citrobacter enshiensis</name>
    <dbReference type="NCBI Taxonomy" id="2971264"/>
    <lineage>
        <taxon>Bacteria</taxon>
        <taxon>Pseudomonadati</taxon>
        <taxon>Pseudomonadota</taxon>
        <taxon>Gammaproteobacteria</taxon>
        <taxon>Enterobacterales</taxon>
        <taxon>Enterobacteriaceae</taxon>
        <taxon>Citrobacter</taxon>
    </lineage>
</organism>
<dbReference type="Gene3D" id="3.90.226.10">
    <property type="entry name" value="2-enoyl-CoA Hydratase, Chain A, domain 1"/>
    <property type="match status" value="1"/>
</dbReference>
<protein>
    <submittedName>
        <fullName evidence="6">S49 family peptidase</fullName>
    </submittedName>
</protein>
<feature type="domain" description="Peptidase S49" evidence="5">
    <location>
        <begin position="147"/>
        <end position="294"/>
    </location>
</feature>
<dbReference type="InterPro" id="IPR029045">
    <property type="entry name" value="ClpP/crotonase-like_dom_sf"/>
</dbReference>
<evidence type="ECO:0000259" key="5">
    <source>
        <dbReference type="Pfam" id="PF01343"/>
    </source>
</evidence>
<accession>A0ABT8PRZ0</accession>
<dbReference type="Gene3D" id="6.20.330.10">
    <property type="match status" value="1"/>
</dbReference>
<dbReference type="CDD" id="cd07022">
    <property type="entry name" value="S49_Sppa_36K_type"/>
    <property type="match status" value="1"/>
</dbReference>
<gene>
    <name evidence="6" type="ORF">Q0A17_06290</name>
</gene>
<comment type="caution">
    <text evidence="6">The sequence shown here is derived from an EMBL/GenBank/DDBJ whole genome shotgun (WGS) entry which is preliminary data.</text>
</comment>
<dbReference type="InterPro" id="IPR033855">
    <property type="entry name" value="Protein_C"/>
</dbReference>
<keyword evidence="3" id="KW-0378">Hydrolase</keyword>
<name>A0ABT8PRZ0_9ENTR</name>